<feature type="transmembrane region" description="Helical" evidence="10">
    <location>
        <begin position="272"/>
        <end position="296"/>
    </location>
</feature>
<keyword evidence="5 10" id="KW-0812">Transmembrane</keyword>
<evidence type="ECO:0000256" key="3">
    <source>
        <dbReference type="ARBA" id="ARBA00022448"/>
    </source>
</evidence>
<dbReference type="PANTHER" id="PTHR22950">
    <property type="entry name" value="AMINO ACID TRANSPORTER"/>
    <property type="match status" value="1"/>
</dbReference>
<evidence type="ECO:0000256" key="6">
    <source>
        <dbReference type="ARBA" id="ARBA00022970"/>
    </source>
</evidence>
<gene>
    <name evidence="12" type="ORF">DB88DRAFT_437813</name>
</gene>
<keyword evidence="8 10" id="KW-0472">Membrane</keyword>
<keyword evidence="3" id="KW-0813">Transport</keyword>
<feature type="transmembrane region" description="Helical" evidence="10">
    <location>
        <begin position="308"/>
        <end position="328"/>
    </location>
</feature>
<dbReference type="Pfam" id="PF01490">
    <property type="entry name" value="Aa_trans"/>
    <property type="match status" value="1"/>
</dbReference>
<evidence type="ECO:0000313" key="12">
    <source>
        <dbReference type="EMBL" id="KAK1924736.1"/>
    </source>
</evidence>
<feature type="transmembrane region" description="Helical" evidence="10">
    <location>
        <begin position="168"/>
        <end position="189"/>
    </location>
</feature>
<evidence type="ECO:0000259" key="11">
    <source>
        <dbReference type="Pfam" id="PF01490"/>
    </source>
</evidence>
<keyword evidence="7 10" id="KW-1133">Transmembrane helix</keyword>
<evidence type="ECO:0000256" key="8">
    <source>
        <dbReference type="ARBA" id="ARBA00023136"/>
    </source>
</evidence>
<evidence type="ECO:0000256" key="2">
    <source>
        <dbReference type="ARBA" id="ARBA00008066"/>
    </source>
</evidence>
<keyword evidence="13" id="KW-1185">Reference proteome</keyword>
<feature type="domain" description="Amino acid transporter transmembrane" evidence="11">
    <location>
        <begin position="37"/>
        <end position="469"/>
    </location>
</feature>
<evidence type="ECO:0000256" key="4">
    <source>
        <dbReference type="ARBA" id="ARBA00022554"/>
    </source>
</evidence>
<proteinExistence type="inferred from homology"/>
<feature type="transmembrane region" description="Helical" evidence="10">
    <location>
        <begin position="239"/>
        <end position="260"/>
    </location>
</feature>
<dbReference type="InterPro" id="IPR013057">
    <property type="entry name" value="AA_transpt_TM"/>
</dbReference>
<comment type="caution">
    <text evidence="12">The sequence shown here is derived from an EMBL/GenBank/DDBJ whole genome shotgun (WGS) entry which is preliminary data.</text>
</comment>
<dbReference type="AlphaFoldDB" id="A0AAD9FR67"/>
<feature type="transmembrane region" description="Helical" evidence="10">
    <location>
        <begin position="464"/>
        <end position="482"/>
    </location>
</feature>
<dbReference type="EMBL" id="JAODAN010000004">
    <property type="protein sequence ID" value="KAK1924736.1"/>
    <property type="molecule type" value="Genomic_DNA"/>
</dbReference>
<comment type="subcellular location">
    <subcellularLocation>
        <location evidence="1">Vacuole membrane</location>
        <topology evidence="1">Multi-pass membrane protein</topology>
    </subcellularLocation>
</comment>
<dbReference type="GO" id="GO:0005302">
    <property type="term" value="F:L-tyrosine transmembrane transporter activity"/>
    <property type="evidence" value="ECO:0007669"/>
    <property type="project" value="TreeGrafter"/>
</dbReference>
<feature type="transmembrane region" description="Helical" evidence="10">
    <location>
        <begin position="201"/>
        <end position="219"/>
    </location>
</feature>
<dbReference type="GO" id="GO:0015189">
    <property type="term" value="F:L-lysine transmembrane transporter activity"/>
    <property type="evidence" value="ECO:0007669"/>
    <property type="project" value="TreeGrafter"/>
</dbReference>
<dbReference type="PANTHER" id="PTHR22950:SF678">
    <property type="entry name" value="VACUOLAR AMINO ACID TRANSPORTER 5-RELATED"/>
    <property type="match status" value="1"/>
</dbReference>
<evidence type="ECO:0000313" key="13">
    <source>
        <dbReference type="Proteomes" id="UP001182556"/>
    </source>
</evidence>
<feature type="transmembrane region" description="Helical" evidence="10">
    <location>
        <begin position="433"/>
        <end position="457"/>
    </location>
</feature>
<accession>A0AAD9FR67</accession>
<dbReference type="GO" id="GO:0005290">
    <property type="term" value="F:L-histidine transmembrane transporter activity"/>
    <property type="evidence" value="ECO:0007669"/>
    <property type="project" value="TreeGrafter"/>
</dbReference>
<dbReference type="GO" id="GO:0015194">
    <property type="term" value="F:L-serine transmembrane transporter activity"/>
    <property type="evidence" value="ECO:0007669"/>
    <property type="project" value="TreeGrafter"/>
</dbReference>
<feature type="transmembrane region" description="Helical" evidence="10">
    <location>
        <begin position="409"/>
        <end position="427"/>
    </location>
</feature>
<name>A0AAD9FR67_PAPLA</name>
<dbReference type="GO" id="GO:0061459">
    <property type="term" value="F:L-arginine transmembrane transporter activity"/>
    <property type="evidence" value="ECO:0007669"/>
    <property type="project" value="TreeGrafter"/>
</dbReference>
<keyword evidence="6" id="KW-0029">Amino-acid transport</keyword>
<sequence length="483" mass="51955">MTANHHSSSYNSLAPDGGPSTPARQHLPPRKHQGGHASATSSVINLTNTVIGAGALAFPAAFASMGLIPGAVSCVFSGSMTAFGLFLLSRCATIVGTRPGEEGRKASFNEVARLTFSKGWAIKMFDLAIAIKCFGVSVSYLIICKTLLPKVILTFSAALNTQLARDSILLSQDFWLLVSMLIVIPISFLRTLDALRFTSQIALATVAYLILVVVGWFILKGPDPNRGEIVLARFGKDTLSRFPVQVFAFTCAQNIFPIYNELSARSQQRMNIVILASIGSAAACYEILGVIGYLTFGSKVGSNIIAMYPPTSLVIAFGRLGIVLLVGLSYPLQLLPCRNCIHTLTRGLAGRIKEANQQAAAILTPSRRSGTASPARSIEEDETDPLMPLARYETAGSIRRGGDMTNKKFIFLTTMILAAGFLVAFSVDELEIVLAFVGSTGSTILSFILPGFFYFNLFRQDRGPLKWAALGLGIYGIAVMAFW</sequence>
<dbReference type="GO" id="GO:0005313">
    <property type="term" value="F:L-glutamate transmembrane transporter activity"/>
    <property type="evidence" value="ECO:0007669"/>
    <property type="project" value="TreeGrafter"/>
</dbReference>
<dbReference type="GO" id="GO:0000329">
    <property type="term" value="C:fungal-type vacuole membrane"/>
    <property type="evidence" value="ECO:0007669"/>
    <property type="project" value="TreeGrafter"/>
</dbReference>
<protein>
    <submittedName>
        <fullName evidence="12">Transporter</fullName>
    </submittedName>
</protein>
<organism evidence="12 13">
    <name type="scientific">Papiliotrema laurentii</name>
    <name type="common">Cryptococcus laurentii</name>
    <dbReference type="NCBI Taxonomy" id="5418"/>
    <lineage>
        <taxon>Eukaryota</taxon>
        <taxon>Fungi</taxon>
        <taxon>Dikarya</taxon>
        <taxon>Basidiomycota</taxon>
        <taxon>Agaricomycotina</taxon>
        <taxon>Tremellomycetes</taxon>
        <taxon>Tremellales</taxon>
        <taxon>Rhynchogastremaceae</taxon>
        <taxon>Papiliotrema</taxon>
    </lineage>
</organism>
<evidence type="ECO:0000256" key="7">
    <source>
        <dbReference type="ARBA" id="ARBA00022989"/>
    </source>
</evidence>
<evidence type="ECO:0000256" key="1">
    <source>
        <dbReference type="ARBA" id="ARBA00004128"/>
    </source>
</evidence>
<evidence type="ECO:0000256" key="9">
    <source>
        <dbReference type="SAM" id="MobiDB-lite"/>
    </source>
</evidence>
<evidence type="ECO:0000256" key="5">
    <source>
        <dbReference type="ARBA" id="ARBA00022692"/>
    </source>
</evidence>
<feature type="region of interest" description="Disordered" evidence="9">
    <location>
        <begin position="1"/>
        <end position="38"/>
    </location>
</feature>
<feature type="transmembrane region" description="Helical" evidence="10">
    <location>
        <begin position="43"/>
        <end position="62"/>
    </location>
</feature>
<comment type="similarity">
    <text evidence="2">Belongs to the amino acid/polyamine transporter 2 family.</text>
</comment>
<feature type="transmembrane region" description="Helical" evidence="10">
    <location>
        <begin position="68"/>
        <end position="88"/>
    </location>
</feature>
<keyword evidence="4" id="KW-0926">Vacuole</keyword>
<feature type="compositionally biased region" description="Polar residues" evidence="9">
    <location>
        <begin position="1"/>
        <end position="12"/>
    </location>
</feature>
<dbReference type="Proteomes" id="UP001182556">
    <property type="component" value="Unassembled WGS sequence"/>
</dbReference>
<feature type="transmembrane region" description="Helical" evidence="10">
    <location>
        <begin position="127"/>
        <end position="148"/>
    </location>
</feature>
<evidence type="ECO:0000256" key="10">
    <source>
        <dbReference type="SAM" id="Phobius"/>
    </source>
</evidence>
<reference evidence="12" key="1">
    <citation type="submission" date="2023-02" db="EMBL/GenBank/DDBJ databases">
        <title>Identification and recombinant expression of a fungal hydrolase from Papiliotrema laurentii that hydrolyzes apple cutin and clears colloidal polyester polyurethane.</title>
        <authorList>
            <consortium name="DOE Joint Genome Institute"/>
            <person name="Roman V.A."/>
            <person name="Bojanowski C."/>
            <person name="Crable B.R."/>
            <person name="Wagner D.N."/>
            <person name="Hung C.S."/>
            <person name="Nadeau L.J."/>
            <person name="Schratz L."/>
            <person name="Haridas S."/>
            <person name="Pangilinan J."/>
            <person name="Lipzen A."/>
            <person name="Na H."/>
            <person name="Yan M."/>
            <person name="Ng V."/>
            <person name="Grigoriev I.V."/>
            <person name="Spatafora J.W."/>
            <person name="Barlow D."/>
            <person name="Biffinger J."/>
            <person name="Kelley-Loughnane N."/>
            <person name="Varaljay V.A."/>
            <person name="Crookes-Goodson W.J."/>
        </authorList>
    </citation>
    <scope>NUCLEOTIDE SEQUENCE</scope>
    <source>
        <strain evidence="12">5307AH</strain>
    </source>
</reference>